<name>A0AAE3ECN9_9FIRM</name>
<keyword evidence="3" id="KW-1185">Reference proteome</keyword>
<evidence type="ECO:0000259" key="1">
    <source>
        <dbReference type="Pfam" id="PF13482"/>
    </source>
</evidence>
<protein>
    <submittedName>
        <fullName evidence="2">Ribonuclease H-like domain-containing protein</fullName>
    </submittedName>
</protein>
<dbReference type="InterPro" id="IPR036397">
    <property type="entry name" value="RNaseH_sf"/>
</dbReference>
<accession>A0AAE3ECN9</accession>
<dbReference type="Proteomes" id="UP001198182">
    <property type="component" value="Unassembled WGS sequence"/>
</dbReference>
<evidence type="ECO:0000313" key="3">
    <source>
        <dbReference type="Proteomes" id="UP001198182"/>
    </source>
</evidence>
<dbReference type="InterPro" id="IPR012337">
    <property type="entry name" value="RNaseH-like_sf"/>
</dbReference>
<proteinExistence type="predicted"/>
<feature type="domain" description="YprB ribonuclease H-like" evidence="1">
    <location>
        <begin position="28"/>
        <end position="194"/>
    </location>
</feature>
<sequence length="383" mass="44509">MKIITKEIRHDTPRESGLFRRIPGPKPIFIDIETTGLSPERARVYLVGCLHPLDDSRFQFLQWLSESPLEERKLLTEVSAYIQDFSPLVHFNGDRFDLPFLQQRADELGIPAAFTGRDSFDIYLRAKKCRTLCALPNCKQKTIEAFLGIHREDQYDGGRLIPVYHEYVKTGDARLEHLLLLHNEEDVTGMLQLLPILSYAGLADGDEMSIQITEEAPSVIAGNDASELLLSFRLKEFYPSRVQFQTAEGWYGILQDHALRMRIPLMRGELRYYLPDPANYYYLPEEDTAIHKSVGEFVDKAYRRQATEKTCYIKKMGCFLPLPENVERKSSGRSRKNLGNENFGKEIFYPDEKKTPYCEYQPELLADADFWNWYLRGVFRRIR</sequence>
<reference evidence="2" key="1">
    <citation type="submission" date="2021-10" db="EMBL/GenBank/DDBJ databases">
        <title>Anaerobic single-cell dispensing facilitates the cultivation of human gut bacteria.</title>
        <authorList>
            <person name="Afrizal A."/>
        </authorList>
    </citation>
    <scope>NUCLEOTIDE SEQUENCE</scope>
    <source>
        <strain evidence="2">CLA-AA-H215</strain>
    </source>
</reference>
<gene>
    <name evidence="2" type="ORF">LKD81_15190</name>
</gene>
<dbReference type="Pfam" id="PF13482">
    <property type="entry name" value="RNase_H_2"/>
    <property type="match status" value="1"/>
</dbReference>
<dbReference type="SUPFAM" id="SSF53098">
    <property type="entry name" value="Ribonuclease H-like"/>
    <property type="match status" value="1"/>
</dbReference>
<organism evidence="2 3">
    <name type="scientific">Hominifimenecus microfluidus</name>
    <dbReference type="NCBI Taxonomy" id="2885348"/>
    <lineage>
        <taxon>Bacteria</taxon>
        <taxon>Bacillati</taxon>
        <taxon>Bacillota</taxon>
        <taxon>Clostridia</taxon>
        <taxon>Lachnospirales</taxon>
        <taxon>Lachnospiraceae</taxon>
        <taxon>Hominifimenecus</taxon>
    </lineage>
</organism>
<dbReference type="RefSeq" id="WP_308454725.1">
    <property type="nucleotide sequence ID" value="NZ_JAJEQR010000061.1"/>
</dbReference>
<dbReference type="InterPro" id="IPR038720">
    <property type="entry name" value="YprB_RNase_H-like_dom"/>
</dbReference>
<dbReference type="Gene3D" id="3.30.420.10">
    <property type="entry name" value="Ribonuclease H-like superfamily/Ribonuclease H"/>
    <property type="match status" value="1"/>
</dbReference>
<dbReference type="AlphaFoldDB" id="A0AAE3ECN9"/>
<dbReference type="GO" id="GO:0003676">
    <property type="term" value="F:nucleic acid binding"/>
    <property type="evidence" value="ECO:0007669"/>
    <property type="project" value="InterPro"/>
</dbReference>
<comment type="caution">
    <text evidence="2">The sequence shown here is derived from an EMBL/GenBank/DDBJ whole genome shotgun (WGS) entry which is preliminary data.</text>
</comment>
<dbReference type="PANTHER" id="PTHR38462:SF1">
    <property type="entry name" value="YPRB RIBONUCLEASE H-LIKE DOMAIN-CONTAINING PROTEIN"/>
    <property type="match status" value="1"/>
</dbReference>
<dbReference type="EMBL" id="JAJEQR010000061">
    <property type="protein sequence ID" value="MCC2232318.1"/>
    <property type="molecule type" value="Genomic_DNA"/>
</dbReference>
<evidence type="ECO:0000313" key="2">
    <source>
        <dbReference type="EMBL" id="MCC2232318.1"/>
    </source>
</evidence>
<dbReference type="PANTHER" id="PTHR38462">
    <property type="entry name" value="EXONUCLEASE-LIKE PROTEIN"/>
    <property type="match status" value="1"/>
</dbReference>